<dbReference type="Proteomes" id="UP000320580">
    <property type="component" value="Chromosome"/>
</dbReference>
<dbReference type="InterPro" id="IPR010982">
    <property type="entry name" value="Lambda_DNA-bd_dom_sf"/>
</dbReference>
<gene>
    <name evidence="2" type="ORF">FQU76_24345</name>
</gene>
<keyword evidence="3" id="KW-1185">Reference proteome</keyword>
<evidence type="ECO:0000313" key="2">
    <source>
        <dbReference type="EMBL" id="QDY79127.1"/>
    </source>
</evidence>
<protein>
    <submittedName>
        <fullName evidence="2">Helix-turn-helix domain-containing protein</fullName>
    </submittedName>
</protein>
<dbReference type="AlphaFoldDB" id="A0A5B8JCD9"/>
<dbReference type="EMBL" id="CP042266">
    <property type="protein sequence ID" value="QDY79127.1"/>
    <property type="molecule type" value="Genomic_DNA"/>
</dbReference>
<evidence type="ECO:0000259" key="1">
    <source>
        <dbReference type="PROSITE" id="PS50943"/>
    </source>
</evidence>
<dbReference type="GO" id="GO:0003677">
    <property type="term" value="F:DNA binding"/>
    <property type="evidence" value="ECO:0007669"/>
    <property type="project" value="InterPro"/>
</dbReference>
<organism evidence="2 3">
    <name type="scientific">Streptomyces qinzhouensis</name>
    <dbReference type="NCBI Taxonomy" id="2599401"/>
    <lineage>
        <taxon>Bacteria</taxon>
        <taxon>Bacillati</taxon>
        <taxon>Actinomycetota</taxon>
        <taxon>Actinomycetes</taxon>
        <taxon>Kitasatosporales</taxon>
        <taxon>Streptomycetaceae</taxon>
        <taxon>Streptomyces</taxon>
    </lineage>
</organism>
<name>A0A5B8JCD9_9ACTN</name>
<evidence type="ECO:0000313" key="3">
    <source>
        <dbReference type="Proteomes" id="UP000320580"/>
    </source>
</evidence>
<reference evidence="2 3" key="1">
    <citation type="submission" date="2019-07" db="EMBL/GenBank/DDBJ databases">
        <authorList>
            <person name="Zhu P."/>
        </authorList>
    </citation>
    <scope>NUCLEOTIDE SEQUENCE [LARGE SCALE GENOMIC DNA]</scope>
    <source>
        <strain evidence="2 3">SSL-25</strain>
    </source>
</reference>
<dbReference type="OrthoDB" id="4025114at2"/>
<dbReference type="SMART" id="SM00530">
    <property type="entry name" value="HTH_XRE"/>
    <property type="match status" value="1"/>
</dbReference>
<dbReference type="Pfam" id="PF13560">
    <property type="entry name" value="HTH_31"/>
    <property type="match status" value="1"/>
</dbReference>
<sequence length="329" mass="36837">MERRAGEVSDQTEPLAWWTDNLCCRTGASIRRTAHQDEGTGIVAARRGPTYLRVALGKELRALRDQLGLTAEAVSVELGFSRSKISRVESGDIPLPKLIDLERILDRYGVHDIDARDALLQMQRGSLSKEPFTSYTSLLPSGLPMYLGLERDATRIRGYENHVVHGLLQDETYATALARSAKVVEERTTAFVEQGVRLRMERKQLLTQPDGPEVHIILTENALRTVIGSPEVMRAQYAELKRLCALERVEVQIIPEDLATYRSGWNFTVLEFTGLGPVTQSDSAKATTMWSKESDVGQFQRQFDAMAMAAPGPAQTPQILDDLEKRLWK</sequence>
<feature type="domain" description="HTH cro/C1-type" evidence="1">
    <location>
        <begin position="60"/>
        <end position="116"/>
    </location>
</feature>
<proteinExistence type="predicted"/>
<dbReference type="Pfam" id="PF19054">
    <property type="entry name" value="DUF5753"/>
    <property type="match status" value="1"/>
</dbReference>
<dbReference type="KEGG" id="sqz:FQU76_24345"/>
<dbReference type="InterPro" id="IPR001387">
    <property type="entry name" value="Cro/C1-type_HTH"/>
</dbReference>
<dbReference type="InterPro" id="IPR043917">
    <property type="entry name" value="DUF5753"/>
</dbReference>
<dbReference type="Gene3D" id="1.10.260.40">
    <property type="entry name" value="lambda repressor-like DNA-binding domains"/>
    <property type="match status" value="1"/>
</dbReference>
<accession>A0A5B8JCD9</accession>
<dbReference type="PROSITE" id="PS50943">
    <property type="entry name" value="HTH_CROC1"/>
    <property type="match status" value="1"/>
</dbReference>
<dbReference type="SUPFAM" id="SSF47413">
    <property type="entry name" value="lambda repressor-like DNA-binding domains"/>
    <property type="match status" value="1"/>
</dbReference>
<dbReference type="CDD" id="cd00093">
    <property type="entry name" value="HTH_XRE"/>
    <property type="match status" value="1"/>
</dbReference>